<evidence type="ECO:0000256" key="2">
    <source>
        <dbReference type="ARBA" id="ARBA00022898"/>
    </source>
</evidence>
<keyword evidence="3" id="KW-0456">Lyase</keyword>
<evidence type="ECO:0000256" key="3">
    <source>
        <dbReference type="ARBA" id="ARBA00023239"/>
    </source>
</evidence>
<dbReference type="GO" id="GO:0004794">
    <property type="term" value="F:threonine deaminase activity"/>
    <property type="evidence" value="ECO:0007669"/>
    <property type="project" value="TreeGrafter"/>
</dbReference>
<dbReference type="Gene3D" id="3.40.50.1100">
    <property type="match status" value="2"/>
</dbReference>
<dbReference type="PANTHER" id="PTHR48078:SF6">
    <property type="entry name" value="L-THREONINE DEHYDRATASE CATABOLIC TDCB"/>
    <property type="match status" value="1"/>
</dbReference>
<keyword evidence="6" id="KW-1185">Reference proteome</keyword>
<dbReference type="AlphaFoldDB" id="A0A8J3R2M8"/>
<proteinExistence type="predicted"/>
<dbReference type="InterPro" id="IPR050147">
    <property type="entry name" value="Ser/Thr_Dehydratase"/>
</dbReference>
<gene>
    <name evidence="5" type="ORF">Raf01_89240</name>
</gene>
<evidence type="ECO:0000313" key="6">
    <source>
        <dbReference type="Proteomes" id="UP000642748"/>
    </source>
</evidence>
<dbReference type="InterPro" id="IPR036052">
    <property type="entry name" value="TrpB-like_PALP_sf"/>
</dbReference>
<dbReference type="GO" id="GO:0006567">
    <property type="term" value="P:L-threonine catabolic process"/>
    <property type="evidence" value="ECO:0007669"/>
    <property type="project" value="TreeGrafter"/>
</dbReference>
<evidence type="ECO:0000259" key="4">
    <source>
        <dbReference type="Pfam" id="PF00291"/>
    </source>
</evidence>
<dbReference type="PANTHER" id="PTHR48078">
    <property type="entry name" value="THREONINE DEHYDRATASE, MITOCHONDRIAL-RELATED"/>
    <property type="match status" value="1"/>
</dbReference>
<keyword evidence="2" id="KW-0663">Pyridoxal phosphate</keyword>
<organism evidence="5 6">
    <name type="scientific">Rugosimonospora africana</name>
    <dbReference type="NCBI Taxonomy" id="556532"/>
    <lineage>
        <taxon>Bacteria</taxon>
        <taxon>Bacillati</taxon>
        <taxon>Actinomycetota</taxon>
        <taxon>Actinomycetes</taxon>
        <taxon>Micromonosporales</taxon>
        <taxon>Micromonosporaceae</taxon>
        <taxon>Rugosimonospora</taxon>
    </lineage>
</organism>
<dbReference type="Pfam" id="PF00291">
    <property type="entry name" value="PALP"/>
    <property type="match status" value="1"/>
</dbReference>
<reference evidence="5" key="1">
    <citation type="submission" date="2021-01" db="EMBL/GenBank/DDBJ databases">
        <title>Whole genome shotgun sequence of Rugosimonospora africana NBRC 104875.</title>
        <authorList>
            <person name="Komaki H."/>
            <person name="Tamura T."/>
        </authorList>
    </citation>
    <scope>NUCLEOTIDE SEQUENCE</scope>
    <source>
        <strain evidence="5">NBRC 104875</strain>
    </source>
</reference>
<name>A0A8J3R2M8_9ACTN</name>
<dbReference type="RefSeq" id="WP_239134458.1">
    <property type="nucleotide sequence ID" value="NZ_BONZ01000104.1"/>
</dbReference>
<dbReference type="Proteomes" id="UP000642748">
    <property type="component" value="Unassembled WGS sequence"/>
</dbReference>
<dbReference type="InterPro" id="IPR001926">
    <property type="entry name" value="TrpB-like_PALP"/>
</dbReference>
<sequence length="319" mass="32856">MRLASNDDIAAAARRLDGRIVPTPLLASPRLSQTLGLPVSLKAENLQHTGSFKVRGVLNALLSRQERGDLPRGVTTFSAGNHAAATAFAANALGLPSVVCMPHGAVVTKVEAVRRYGGDIVFTDDLLGTCQEIARDRGYELLHPFDDPDVIAGQGTVGAELVRDAPDVGLVLVPVGGGGLISGVAAAVKATLPGARVIGVEPVTANAMSHALRTGTPAPLPHRPVSIADGLAAPFAGEHTLAHVHKFVDDVVELPEEAILPAWWELLDASKLLVEPSAAVGLAALRSNLVDVRPGTPTVLVLSGGNVAPAGLARLTEAV</sequence>
<dbReference type="CDD" id="cd01562">
    <property type="entry name" value="Thr-dehyd"/>
    <property type="match status" value="1"/>
</dbReference>
<feature type="domain" description="Tryptophan synthase beta chain-like PALP" evidence="4">
    <location>
        <begin position="19"/>
        <end position="304"/>
    </location>
</feature>
<comment type="caution">
    <text evidence="5">The sequence shown here is derived from an EMBL/GenBank/DDBJ whole genome shotgun (WGS) entry which is preliminary data.</text>
</comment>
<dbReference type="SUPFAM" id="SSF53686">
    <property type="entry name" value="Tryptophan synthase beta subunit-like PLP-dependent enzymes"/>
    <property type="match status" value="1"/>
</dbReference>
<dbReference type="GO" id="GO:0009097">
    <property type="term" value="P:isoleucine biosynthetic process"/>
    <property type="evidence" value="ECO:0007669"/>
    <property type="project" value="TreeGrafter"/>
</dbReference>
<protein>
    <submittedName>
        <fullName evidence="5">Threonine ammonia-lyase</fullName>
    </submittedName>
</protein>
<comment type="cofactor">
    <cofactor evidence="1">
        <name>pyridoxal 5'-phosphate</name>
        <dbReference type="ChEBI" id="CHEBI:597326"/>
    </cofactor>
</comment>
<dbReference type="EMBL" id="BONZ01000104">
    <property type="protein sequence ID" value="GIH20752.1"/>
    <property type="molecule type" value="Genomic_DNA"/>
</dbReference>
<accession>A0A8J3R2M8</accession>
<evidence type="ECO:0000313" key="5">
    <source>
        <dbReference type="EMBL" id="GIH20752.1"/>
    </source>
</evidence>
<evidence type="ECO:0000256" key="1">
    <source>
        <dbReference type="ARBA" id="ARBA00001933"/>
    </source>
</evidence>
<dbReference type="GO" id="GO:0006565">
    <property type="term" value="P:L-serine catabolic process"/>
    <property type="evidence" value="ECO:0007669"/>
    <property type="project" value="TreeGrafter"/>
</dbReference>
<dbReference type="GO" id="GO:0003941">
    <property type="term" value="F:L-serine ammonia-lyase activity"/>
    <property type="evidence" value="ECO:0007669"/>
    <property type="project" value="TreeGrafter"/>
</dbReference>